<name>A0A1G5J1M3_9BACT</name>
<dbReference type="InterPro" id="IPR020287">
    <property type="entry name" value="Tail_sheath_C"/>
</dbReference>
<dbReference type="Proteomes" id="UP000198870">
    <property type="component" value="Unassembled WGS sequence"/>
</dbReference>
<dbReference type="Pfam" id="PF04984">
    <property type="entry name" value="Phage_sheath_1"/>
    <property type="match status" value="1"/>
</dbReference>
<dbReference type="InterPro" id="IPR052042">
    <property type="entry name" value="Tail_sheath_structural"/>
</dbReference>
<protein>
    <recommendedName>
        <fullName evidence="6">Tail sheath protein C-terminal domain-containing protein</fullName>
    </recommendedName>
</protein>
<dbReference type="InterPro" id="IPR035089">
    <property type="entry name" value="Phage_sheath_subtilisin"/>
</dbReference>
<dbReference type="EMBL" id="FMUX01000024">
    <property type="protein sequence ID" value="SCY82263.1"/>
    <property type="molecule type" value="Genomic_DNA"/>
</dbReference>
<proteinExistence type="inferred from homology"/>
<evidence type="ECO:0000259" key="3">
    <source>
        <dbReference type="Pfam" id="PF17482"/>
    </source>
</evidence>
<accession>A0A1G5J1M3</accession>
<dbReference type="PANTHER" id="PTHR35861">
    <property type="match status" value="1"/>
</dbReference>
<gene>
    <name evidence="4" type="ORF">SAMN05216233_12414</name>
</gene>
<dbReference type="RefSeq" id="WP_175470029.1">
    <property type="nucleotide sequence ID" value="NZ_FMUX01000024.1"/>
</dbReference>
<dbReference type="AlphaFoldDB" id="A0A1G5J1M3"/>
<dbReference type="Gene3D" id="3.40.50.11780">
    <property type="match status" value="2"/>
</dbReference>
<dbReference type="Pfam" id="PF17482">
    <property type="entry name" value="Phage_sheath_1C"/>
    <property type="match status" value="1"/>
</dbReference>
<dbReference type="STRING" id="419481.SAMN05216233_12414"/>
<evidence type="ECO:0000313" key="5">
    <source>
        <dbReference type="Proteomes" id="UP000198870"/>
    </source>
</evidence>
<evidence type="ECO:0008006" key="6">
    <source>
        <dbReference type="Google" id="ProtNLM"/>
    </source>
</evidence>
<feature type="domain" description="Tail sheath protein subtilisin-like" evidence="2">
    <location>
        <begin position="364"/>
        <end position="534"/>
    </location>
</feature>
<evidence type="ECO:0000313" key="4">
    <source>
        <dbReference type="EMBL" id="SCY82263.1"/>
    </source>
</evidence>
<dbReference type="PANTHER" id="PTHR35861:SF1">
    <property type="entry name" value="PHAGE TAIL SHEATH PROTEIN"/>
    <property type="match status" value="1"/>
</dbReference>
<feature type="domain" description="Tail sheath protein C-terminal" evidence="3">
    <location>
        <begin position="535"/>
        <end position="638"/>
    </location>
</feature>
<evidence type="ECO:0000259" key="2">
    <source>
        <dbReference type="Pfam" id="PF04984"/>
    </source>
</evidence>
<evidence type="ECO:0000256" key="1">
    <source>
        <dbReference type="ARBA" id="ARBA00008005"/>
    </source>
</evidence>
<keyword evidence="5" id="KW-1185">Reference proteome</keyword>
<comment type="similarity">
    <text evidence="1">Belongs to the myoviridae tail sheath protein family.</text>
</comment>
<reference evidence="4 5" key="1">
    <citation type="submission" date="2016-10" db="EMBL/GenBank/DDBJ databases">
        <authorList>
            <person name="de Groot N.N."/>
        </authorList>
    </citation>
    <scope>NUCLEOTIDE SEQUENCE [LARGE SCALE GENOMIC DNA]</scope>
    <source>
        <strain evidence="4 5">AA1</strain>
    </source>
</reference>
<organism evidence="4 5">
    <name type="scientific">Desulfoluna spongiiphila</name>
    <dbReference type="NCBI Taxonomy" id="419481"/>
    <lineage>
        <taxon>Bacteria</taxon>
        <taxon>Pseudomonadati</taxon>
        <taxon>Thermodesulfobacteriota</taxon>
        <taxon>Desulfobacteria</taxon>
        <taxon>Desulfobacterales</taxon>
        <taxon>Desulfolunaceae</taxon>
        <taxon>Desulfoluna</taxon>
    </lineage>
</organism>
<sequence>MAVLTYPGVYMEEVSSGVKPIETAGTSTAAFFGVAEQGPIGSVKKVFNFTEFQATYGGFMKGYFLAHAVYQFFNNGGSQCYVGRVATGADTAEVTVRDRGAVAQESLTFSAASPGAWGNRIMVVIDSDASDDPLNAFTLTVYRDNDTPDAPAVRLETHEDLSMNPASPQYVQTAVNARSGVLRVLVNEANSNQIPGYSQGGAIAAGNPLAAKQRQIAINIHNDGYRTVDFTEALKDVDLTDLPAVAAAMQADLRALVPLRDSTPKDAYEVTVTVEQTDRLRITSGNTGADSRVEIIDGPDPLTNAASALKLGTRNGGIEVEGSSAMRPLNTAPDTPYLLGDDTVSGAVSAIQPGTDGTLPLNSMDYINALHWLDAIRDVSLIAIPGIGTTDVADAGMAYCRNRPLSDCFYIADMDIATTTLEGALAYRNAINTPNSYGAVYFPWLKTLDPTGLSPEPIAVPPSGYVAGIYSRTDAKRGVWKAPAGTEAMLSGAVGLAADLTDPQHGNLNKHKKSVCVIRKFPGSGIVLWGARTLSSDAEYRYIPVRRMAMMLRVSIYNGIQWTVFEPNDEELWSQIRLNIGSFMMTLFRQGAFQGTTPSKAFFVKCDGETTTQADIDRGVVNVLVGFAPLKPAEFVVVKLSQAAGQR</sequence>